<sequence length="144" mass="16502">MWFLTAGEYHVSHNTNNWNGYTVNEPEERHLYWVVGTRDCTEYCESTSPLDEKIFYLEHKPTPYITMMEDELLPVVPEYSKSKFCSFLDLCVSSMNRLTVLLSTTSLIFISSITPPASILALDSLILAYINAEFLSIDTHLHAL</sequence>
<comment type="caution">
    <text evidence="1">The sequence shown here is derived from an EMBL/GenBank/DDBJ whole genome shotgun (WGS) entry which is preliminary data.</text>
</comment>
<dbReference type="Proteomes" id="UP000562682">
    <property type="component" value="Unassembled WGS sequence"/>
</dbReference>
<dbReference type="EMBL" id="JAAOAK010000253">
    <property type="protein sequence ID" value="KAF5679732.1"/>
    <property type="molecule type" value="Genomic_DNA"/>
</dbReference>
<keyword evidence="2" id="KW-1185">Reference proteome</keyword>
<evidence type="ECO:0000313" key="2">
    <source>
        <dbReference type="Proteomes" id="UP000562682"/>
    </source>
</evidence>
<proteinExistence type="predicted"/>
<accession>A0A8H5U4P5</accession>
<dbReference type="AlphaFoldDB" id="A0A8H5U4P5"/>
<protein>
    <submittedName>
        <fullName evidence="1">Uncharacterized protein</fullName>
    </submittedName>
</protein>
<gene>
    <name evidence="1" type="ORF">FDENT_8630</name>
</gene>
<organism evidence="1 2">
    <name type="scientific">Fusarium denticulatum</name>
    <dbReference type="NCBI Taxonomy" id="48507"/>
    <lineage>
        <taxon>Eukaryota</taxon>
        <taxon>Fungi</taxon>
        <taxon>Dikarya</taxon>
        <taxon>Ascomycota</taxon>
        <taxon>Pezizomycotina</taxon>
        <taxon>Sordariomycetes</taxon>
        <taxon>Hypocreomycetidae</taxon>
        <taxon>Hypocreales</taxon>
        <taxon>Nectriaceae</taxon>
        <taxon>Fusarium</taxon>
        <taxon>Fusarium fujikuroi species complex</taxon>
    </lineage>
</organism>
<reference evidence="1 2" key="1">
    <citation type="submission" date="2020-05" db="EMBL/GenBank/DDBJ databases">
        <title>Identification and distribution of gene clusters putatively required for synthesis of sphingolipid metabolism inhibitors in phylogenetically diverse species of the filamentous fungus Fusarium.</title>
        <authorList>
            <person name="Kim H.-S."/>
            <person name="Busman M."/>
            <person name="Brown D.W."/>
            <person name="Divon H."/>
            <person name="Uhlig S."/>
            <person name="Proctor R.H."/>
        </authorList>
    </citation>
    <scope>NUCLEOTIDE SEQUENCE [LARGE SCALE GENOMIC DNA]</scope>
    <source>
        <strain evidence="1 2">NRRL 25311</strain>
    </source>
</reference>
<name>A0A8H5U4P5_9HYPO</name>
<evidence type="ECO:0000313" key="1">
    <source>
        <dbReference type="EMBL" id="KAF5679732.1"/>
    </source>
</evidence>